<accession>A0A0D7AB81</accession>
<dbReference type="Proteomes" id="UP000054144">
    <property type="component" value="Unassembled WGS sequence"/>
</dbReference>
<sequence>ILSRTSMGVITGEMLVYGHIRDSLFQRKTGYVQQHDLHLETSTVREALAFSALLWQPKNVHKLAYVDEVIRLLEMEPYAEAVVSVPGEGLNVEQQMGS</sequence>
<dbReference type="PANTHER" id="PTHR19241">
    <property type="entry name" value="ATP-BINDING CASSETTE TRANSPORTER"/>
    <property type="match status" value="1"/>
</dbReference>
<feature type="non-terminal residue" evidence="2">
    <location>
        <position position="1"/>
    </location>
</feature>
<dbReference type="InterPro" id="IPR027417">
    <property type="entry name" value="P-loop_NTPase"/>
</dbReference>
<evidence type="ECO:0000256" key="1">
    <source>
        <dbReference type="ARBA" id="ARBA00022448"/>
    </source>
</evidence>
<evidence type="ECO:0008006" key="4">
    <source>
        <dbReference type="Google" id="ProtNLM"/>
    </source>
</evidence>
<reference evidence="2 3" key="1">
    <citation type="journal article" date="2015" name="Fungal Genet. Biol.">
        <title>Evolution of novel wood decay mechanisms in Agaricales revealed by the genome sequences of Fistulina hepatica and Cylindrobasidium torrendii.</title>
        <authorList>
            <person name="Floudas D."/>
            <person name="Held B.W."/>
            <person name="Riley R."/>
            <person name="Nagy L.G."/>
            <person name="Koehler G."/>
            <person name="Ransdell A.S."/>
            <person name="Younus H."/>
            <person name="Chow J."/>
            <person name="Chiniquy J."/>
            <person name="Lipzen A."/>
            <person name="Tritt A."/>
            <person name="Sun H."/>
            <person name="Haridas S."/>
            <person name="LaButti K."/>
            <person name="Ohm R.A."/>
            <person name="Kues U."/>
            <person name="Blanchette R.A."/>
            <person name="Grigoriev I.V."/>
            <person name="Minto R.E."/>
            <person name="Hibbett D.S."/>
        </authorList>
    </citation>
    <scope>NUCLEOTIDE SEQUENCE [LARGE SCALE GENOMIC DNA]</scope>
    <source>
        <strain evidence="2 3">ATCC 64428</strain>
    </source>
</reference>
<name>A0A0D7AB81_9AGAR</name>
<protein>
    <recommendedName>
        <fullName evidence="4">ABC transporter domain-containing protein</fullName>
    </recommendedName>
</protein>
<keyword evidence="3" id="KW-1185">Reference proteome</keyword>
<keyword evidence="1" id="KW-0813">Transport</keyword>
<proteinExistence type="predicted"/>
<dbReference type="Gene3D" id="3.40.50.300">
    <property type="entry name" value="P-loop containing nucleotide triphosphate hydrolases"/>
    <property type="match status" value="1"/>
</dbReference>
<evidence type="ECO:0000313" key="2">
    <source>
        <dbReference type="EMBL" id="KIY48083.1"/>
    </source>
</evidence>
<gene>
    <name evidence="2" type="ORF">FISHEDRAFT_43948</name>
</gene>
<evidence type="ECO:0000313" key="3">
    <source>
        <dbReference type="Proteomes" id="UP000054144"/>
    </source>
</evidence>
<organism evidence="2 3">
    <name type="scientific">Fistulina hepatica ATCC 64428</name>
    <dbReference type="NCBI Taxonomy" id="1128425"/>
    <lineage>
        <taxon>Eukaryota</taxon>
        <taxon>Fungi</taxon>
        <taxon>Dikarya</taxon>
        <taxon>Basidiomycota</taxon>
        <taxon>Agaricomycotina</taxon>
        <taxon>Agaricomycetes</taxon>
        <taxon>Agaricomycetidae</taxon>
        <taxon>Agaricales</taxon>
        <taxon>Fistulinaceae</taxon>
        <taxon>Fistulina</taxon>
    </lineage>
</organism>
<dbReference type="EMBL" id="KN881857">
    <property type="protein sequence ID" value="KIY48083.1"/>
    <property type="molecule type" value="Genomic_DNA"/>
</dbReference>
<dbReference type="OrthoDB" id="3021753at2759"/>
<dbReference type="AlphaFoldDB" id="A0A0D7AB81"/>